<proteinExistence type="predicted"/>
<keyword evidence="2" id="KW-1185">Reference proteome</keyword>
<dbReference type="GeneID" id="64634646"/>
<dbReference type="Proteomes" id="UP000807769">
    <property type="component" value="Unassembled WGS sequence"/>
</dbReference>
<comment type="caution">
    <text evidence="1">The sequence shown here is derived from an EMBL/GenBank/DDBJ whole genome shotgun (WGS) entry which is preliminary data.</text>
</comment>
<sequence length="175" mass="18954">MDLDDSIPATQPAFADYKSDSDTSHKLEVLDCSSTHDIEVLDCNSNLEPPPLAQKPMSHSIFPLDFYLLAASQKQKMSPLLGDDDDVLMLSSEDESVECTNTSMVAVKTEPVEPVSMCWLTSSTTVAAMLKAPPTNQLKTETSATTGTVAPASKAIICSAYRKKHLPKGCQMENK</sequence>
<evidence type="ECO:0000313" key="2">
    <source>
        <dbReference type="Proteomes" id="UP000807769"/>
    </source>
</evidence>
<name>A0A9P7E5F5_9AGAM</name>
<evidence type="ECO:0000313" key="1">
    <source>
        <dbReference type="EMBL" id="KAG1811797.1"/>
    </source>
</evidence>
<dbReference type="RefSeq" id="XP_041190218.1">
    <property type="nucleotide sequence ID" value="XM_041340630.1"/>
</dbReference>
<reference evidence="1" key="1">
    <citation type="journal article" date="2020" name="New Phytol.">
        <title>Comparative genomics reveals dynamic genome evolution in host specialist ectomycorrhizal fungi.</title>
        <authorList>
            <person name="Lofgren L.A."/>
            <person name="Nguyen N.H."/>
            <person name="Vilgalys R."/>
            <person name="Ruytinx J."/>
            <person name="Liao H.L."/>
            <person name="Branco S."/>
            <person name="Kuo A."/>
            <person name="LaButti K."/>
            <person name="Lipzen A."/>
            <person name="Andreopoulos W."/>
            <person name="Pangilinan J."/>
            <person name="Riley R."/>
            <person name="Hundley H."/>
            <person name="Na H."/>
            <person name="Barry K."/>
            <person name="Grigoriev I.V."/>
            <person name="Stajich J.E."/>
            <person name="Kennedy P.G."/>
        </authorList>
    </citation>
    <scope>NUCLEOTIDE SEQUENCE</scope>
    <source>
        <strain evidence="1">MN1</strain>
    </source>
</reference>
<dbReference type="EMBL" id="JABBWG010000028">
    <property type="protein sequence ID" value="KAG1811797.1"/>
    <property type="molecule type" value="Genomic_DNA"/>
</dbReference>
<dbReference type="AlphaFoldDB" id="A0A9P7E5F5"/>
<protein>
    <submittedName>
        <fullName evidence="1">Uncharacterized protein</fullName>
    </submittedName>
</protein>
<organism evidence="1 2">
    <name type="scientific">Suillus subaureus</name>
    <dbReference type="NCBI Taxonomy" id="48587"/>
    <lineage>
        <taxon>Eukaryota</taxon>
        <taxon>Fungi</taxon>
        <taxon>Dikarya</taxon>
        <taxon>Basidiomycota</taxon>
        <taxon>Agaricomycotina</taxon>
        <taxon>Agaricomycetes</taxon>
        <taxon>Agaricomycetidae</taxon>
        <taxon>Boletales</taxon>
        <taxon>Suillineae</taxon>
        <taxon>Suillaceae</taxon>
        <taxon>Suillus</taxon>
    </lineage>
</organism>
<accession>A0A9P7E5F5</accession>
<gene>
    <name evidence="1" type="ORF">BJ212DRAFT_1483522</name>
</gene>
<dbReference type="OrthoDB" id="3267567at2759"/>